<keyword evidence="10" id="KW-0969">Cilium</keyword>
<keyword evidence="16" id="KW-1185">Reference proteome</keyword>
<dbReference type="FunCoup" id="A0A6I8N8B9">
    <property type="interactions" value="16"/>
</dbReference>
<dbReference type="GO" id="GO:0008017">
    <property type="term" value="F:microtubule binding"/>
    <property type="evidence" value="ECO:0000318"/>
    <property type="project" value="GO_Central"/>
</dbReference>
<keyword evidence="11" id="KW-0206">Cytoskeleton</keyword>
<evidence type="ECO:0000313" key="16">
    <source>
        <dbReference type="Proteomes" id="UP000002279"/>
    </source>
</evidence>
<reference evidence="15" key="1">
    <citation type="submission" date="2025-08" db="UniProtKB">
        <authorList>
            <consortium name="Ensembl"/>
        </authorList>
    </citation>
    <scope>IDENTIFICATION</scope>
    <source>
        <strain evidence="15">Glennie</strain>
    </source>
</reference>
<dbReference type="GO" id="GO:0005874">
    <property type="term" value="C:microtubule"/>
    <property type="evidence" value="ECO:0007669"/>
    <property type="project" value="UniProtKB-KW"/>
</dbReference>
<dbReference type="AlphaFoldDB" id="A0A6I8N8B9"/>
<name>A0A6I8N8B9_ORNAN</name>
<keyword evidence="12" id="KW-0966">Cell projection</keyword>
<evidence type="ECO:0000313" key="15">
    <source>
        <dbReference type="Ensembl" id="ENSOANP00000037133.1"/>
    </source>
</evidence>
<dbReference type="Proteomes" id="UP000002279">
    <property type="component" value="Unplaced"/>
</dbReference>
<feature type="region of interest" description="Disordered" evidence="14">
    <location>
        <begin position="309"/>
        <end position="369"/>
    </location>
</feature>
<feature type="compositionally biased region" description="Acidic residues" evidence="14">
    <location>
        <begin position="128"/>
        <end position="141"/>
    </location>
</feature>
<dbReference type="InterPro" id="IPR026687">
    <property type="entry name" value="CCDC181"/>
</dbReference>
<evidence type="ECO:0000256" key="7">
    <source>
        <dbReference type="ARBA" id="ARBA00022701"/>
    </source>
</evidence>
<dbReference type="Bgee" id="ENSOANG00000000862">
    <property type="expression patterns" value="Expressed in testis and 8 other cell types or tissues"/>
</dbReference>
<proteinExistence type="inferred from homology"/>
<protein>
    <recommendedName>
        <fullName evidence="5">Coiled-coil domain-containing protein 181</fullName>
    </recommendedName>
</protein>
<dbReference type="GeneTree" id="ENSGT00390000018244"/>
<feature type="compositionally biased region" description="Polar residues" evidence="14">
    <location>
        <begin position="272"/>
        <end position="283"/>
    </location>
</feature>
<evidence type="ECO:0000256" key="11">
    <source>
        <dbReference type="ARBA" id="ARBA00023212"/>
    </source>
</evidence>
<comment type="subcellular location">
    <subcellularLocation>
        <location evidence="2">Cell projection</location>
        <location evidence="2">Cilium</location>
        <location evidence="2">Flagellum</location>
    </subcellularLocation>
    <subcellularLocation>
        <location evidence="3">Cytoplasm</location>
        <location evidence="3">Cytoskeleton</location>
    </subcellularLocation>
</comment>
<keyword evidence="6" id="KW-0963">Cytoplasm</keyword>
<comment type="subunit">
    <text evidence="13">Homodimer. Interacts with HOOK1. Interacts with HOOK2. Interacts with HOOK3.</text>
</comment>
<evidence type="ECO:0000256" key="5">
    <source>
        <dbReference type="ARBA" id="ARBA00022306"/>
    </source>
</evidence>
<evidence type="ECO:0000256" key="1">
    <source>
        <dbReference type="ARBA" id="ARBA00002213"/>
    </source>
</evidence>
<keyword evidence="9" id="KW-0175">Coiled coil</keyword>
<evidence type="ECO:0000256" key="6">
    <source>
        <dbReference type="ARBA" id="ARBA00022490"/>
    </source>
</evidence>
<evidence type="ECO:0000256" key="9">
    <source>
        <dbReference type="ARBA" id="ARBA00023054"/>
    </source>
</evidence>
<evidence type="ECO:0000256" key="2">
    <source>
        <dbReference type="ARBA" id="ARBA00004230"/>
    </source>
</evidence>
<evidence type="ECO:0000256" key="4">
    <source>
        <dbReference type="ARBA" id="ARBA00005737"/>
    </source>
</evidence>
<dbReference type="PANTHER" id="PTHR14320">
    <property type="entry name" value="COILED-COIL DOMAIN-CONTAINING PROTEIN 181"/>
    <property type="match status" value="1"/>
</dbReference>
<evidence type="ECO:0000256" key="10">
    <source>
        <dbReference type="ARBA" id="ARBA00023069"/>
    </source>
</evidence>
<evidence type="ECO:0000256" key="8">
    <source>
        <dbReference type="ARBA" id="ARBA00022846"/>
    </source>
</evidence>
<organism evidence="15 16">
    <name type="scientific">Ornithorhynchus anatinus</name>
    <name type="common">Duckbill platypus</name>
    <dbReference type="NCBI Taxonomy" id="9258"/>
    <lineage>
        <taxon>Eukaryota</taxon>
        <taxon>Metazoa</taxon>
        <taxon>Chordata</taxon>
        <taxon>Craniata</taxon>
        <taxon>Vertebrata</taxon>
        <taxon>Euteleostomi</taxon>
        <taxon>Mammalia</taxon>
        <taxon>Monotremata</taxon>
        <taxon>Ornithorhynchidae</taxon>
        <taxon>Ornithorhynchus</taxon>
    </lineage>
</organism>
<dbReference type="GO" id="GO:0031514">
    <property type="term" value="C:motile cilium"/>
    <property type="evidence" value="ECO:0007669"/>
    <property type="project" value="UniProtKB-SubCell"/>
</dbReference>
<reference evidence="15" key="2">
    <citation type="submission" date="2025-09" db="UniProtKB">
        <authorList>
            <consortium name="Ensembl"/>
        </authorList>
    </citation>
    <scope>IDENTIFICATION</scope>
    <source>
        <strain evidence="15">Glennie</strain>
    </source>
</reference>
<feature type="region of interest" description="Disordered" evidence="14">
    <location>
        <begin position="1"/>
        <end position="151"/>
    </location>
</feature>
<evidence type="ECO:0000256" key="3">
    <source>
        <dbReference type="ARBA" id="ARBA00004245"/>
    </source>
</evidence>
<dbReference type="PANTHER" id="PTHR14320:SF2">
    <property type="entry name" value="COILED-COIL DOMAIN-CONTAINING PROTEIN 181"/>
    <property type="match status" value="1"/>
</dbReference>
<gene>
    <name evidence="15" type="primary">CCDC181</name>
</gene>
<evidence type="ECO:0000256" key="14">
    <source>
        <dbReference type="SAM" id="MobiDB-lite"/>
    </source>
</evidence>
<keyword evidence="7" id="KW-0493">Microtubule</keyword>
<sequence length="540" mass="60718">MEGRGFLKEDRMNEREGFGSMETGEYEDDFEKDLDWFINEEETQHTGNTEIPGEAEEDMKVDIDPKSGGEERSGDLAGRHPRHDGELKAEPSPRRDDLLSGPGFSPSDPGSDSESENSSQESKLESDNVLDDEEEEEEGEEEAKRYISEKVILANRLLESEEPVDENRERKLKFKEKLVDLEVPPDPEGPGPGTEDAEIEGEVSGKISQLHISNEIRPESVLLSFTNGSSSNGLKNGHVLVERSGKFELLNLQDVESQGFLPPIGVPFSRTFSQQEVSRSSYPTARGPGRVRKDKPSIRRRFNVFSSSGEPLACIPQPASSPKHRPSSAANTVRSGGNRKSPRRAKSASISSVNSTYCLSPRQKERQRQLELQKEELRKAEEERKREEEEMKKKENELVFKAWLLKKKEQVLEEKRIQRAKEMEDMNSRQGCCRIPLAAESFLESLCQRCPGDVSSLLWPACDLLLPALQCCGAGHSGNRFALYPTVGKPRAPLVICTRIQKKKIHITLLKYRLGNKGPMVISLMKWRAEGVCSLRNKNQ</sequence>
<accession>A0A6I8N8B9</accession>
<dbReference type="Ensembl" id="ENSOANT00000066592.1">
    <property type="protein sequence ID" value="ENSOANP00000037133.1"/>
    <property type="gene ID" value="ENSOANG00000000862.4"/>
</dbReference>
<feature type="compositionally biased region" description="Basic and acidic residues" evidence="14">
    <location>
        <begin position="58"/>
        <end position="98"/>
    </location>
</feature>
<evidence type="ECO:0000256" key="13">
    <source>
        <dbReference type="ARBA" id="ARBA00047162"/>
    </source>
</evidence>
<feature type="compositionally biased region" description="Basic and acidic residues" evidence="14">
    <location>
        <begin position="1"/>
        <end position="17"/>
    </location>
</feature>
<feature type="region of interest" description="Disordered" evidence="14">
    <location>
        <begin position="177"/>
        <end position="203"/>
    </location>
</feature>
<keyword evidence="8" id="KW-0282">Flagellum</keyword>
<comment type="similarity">
    <text evidence="4">Belongs to the CCDC181 family.</text>
</comment>
<feature type="compositionally biased region" description="Low complexity" evidence="14">
    <location>
        <begin position="99"/>
        <end position="121"/>
    </location>
</feature>
<feature type="region of interest" description="Disordered" evidence="14">
    <location>
        <begin position="272"/>
        <end position="296"/>
    </location>
</feature>
<evidence type="ECO:0000256" key="12">
    <source>
        <dbReference type="ARBA" id="ARBA00023273"/>
    </source>
</evidence>
<comment type="function">
    <text evidence="1">Microtubule-binding protein that localizes to the microtubular manchette of elongating spermatids.</text>
</comment>
<feature type="compositionally biased region" description="Polar residues" evidence="14">
    <location>
        <begin position="348"/>
        <end position="358"/>
    </location>
</feature>
<dbReference type="InParanoid" id="A0A6I8N8B9"/>